<dbReference type="PROSITE" id="PS50262">
    <property type="entry name" value="G_PROTEIN_RECEP_F1_2"/>
    <property type="match status" value="1"/>
</dbReference>
<accession>A0A6Q2WW82</accession>
<dbReference type="PANTHER" id="PTHR26451:SF109">
    <property type="entry name" value="ODORANT RECEPTOR-RELATED"/>
    <property type="match status" value="1"/>
</dbReference>
<dbReference type="GO" id="GO:0004930">
    <property type="term" value="F:G protein-coupled receptor activity"/>
    <property type="evidence" value="ECO:0007669"/>
    <property type="project" value="UniProtKB-KW"/>
</dbReference>
<dbReference type="Pfam" id="PF13853">
    <property type="entry name" value="7tm_4"/>
    <property type="match status" value="1"/>
</dbReference>
<feature type="transmembrane region" description="Helical" evidence="13">
    <location>
        <begin position="71"/>
        <end position="92"/>
    </location>
</feature>
<dbReference type="GO" id="GO:0005549">
    <property type="term" value="F:odorant binding"/>
    <property type="evidence" value="ECO:0007669"/>
    <property type="project" value="TreeGrafter"/>
</dbReference>
<feature type="transmembrane region" description="Helical" evidence="13">
    <location>
        <begin position="250"/>
        <end position="269"/>
    </location>
</feature>
<sequence length="315" mass="36102">YYKNNTLAVFPTHQVPVILCLTNGKSFLPKEHVSSYPAFILFLIIYIFTMVSNISLIVLITMERSLHHPMYILFCNLPLNDALGATVIIPRLLSDIFVASTERYINYIECAIQAFGVHMFGTTSHTILMIMSFDRYVAICKPLQYTMIMTNRMIVKLIVFAWGSAFLFVGVLLGLTFRLSRCRSEILHPFCDNPSIFKLSCESTVINNIYGLTFTILLLGSLILTYLRIAIVCKKNKNRVLSSKALQTCSTHLTVYIIMLVSGFTFILLHRFPEWSNHRKLAAILFYVIPPWVNPIIYGLQTKEIRQKLVRQGRK</sequence>
<feature type="transmembrane region" description="Helical" evidence="13">
    <location>
        <begin position="281"/>
        <end position="300"/>
    </location>
</feature>
<evidence type="ECO:0000256" key="9">
    <source>
        <dbReference type="ARBA" id="ARBA00023157"/>
    </source>
</evidence>
<dbReference type="SMART" id="SM01381">
    <property type="entry name" value="7TM_GPCR_Srsx"/>
    <property type="match status" value="1"/>
</dbReference>
<dbReference type="PANTHER" id="PTHR26451">
    <property type="entry name" value="G_PROTEIN_RECEP_F1_2 DOMAIN-CONTAINING PROTEIN"/>
    <property type="match status" value="1"/>
</dbReference>
<dbReference type="SUPFAM" id="SSF81321">
    <property type="entry name" value="Family A G protein-coupled receptor-like"/>
    <property type="match status" value="1"/>
</dbReference>
<evidence type="ECO:0000256" key="8">
    <source>
        <dbReference type="ARBA" id="ARBA00023136"/>
    </source>
</evidence>
<dbReference type="OMA" id="FIMISNT"/>
<dbReference type="GO" id="GO:0005886">
    <property type="term" value="C:plasma membrane"/>
    <property type="evidence" value="ECO:0007669"/>
    <property type="project" value="UniProtKB-SubCell"/>
</dbReference>
<evidence type="ECO:0000256" key="13">
    <source>
        <dbReference type="SAM" id="Phobius"/>
    </source>
</evidence>
<feature type="transmembrane region" description="Helical" evidence="13">
    <location>
        <begin position="36"/>
        <end position="59"/>
    </location>
</feature>
<dbReference type="Proteomes" id="UP000265140">
    <property type="component" value="Chromosome 7"/>
</dbReference>
<keyword evidence="16" id="KW-1185">Reference proteome</keyword>
<dbReference type="InParanoid" id="A0A6Q2WW82"/>
<reference evidence="16" key="1">
    <citation type="journal article" date="2014" name="PLoS ONE">
        <title>The genome and linkage map of the northern pike (Esox lucius): conserved synteny revealed between the salmonid sister group and the Neoteleostei.</title>
        <authorList>
            <person name="Rondeau E.B."/>
            <person name="Minkley D.R."/>
            <person name="Leong J.S."/>
            <person name="Messmer A.M."/>
            <person name="Jantzen J.R."/>
            <person name="von Schalburg K.R."/>
            <person name="Lemon C."/>
            <person name="Bird N.H."/>
            <person name="Koop B.F."/>
        </authorList>
    </citation>
    <scope>NUCLEOTIDE SEQUENCE</scope>
</reference>
<evidence type="ECO:0000313" key="15">
    <source>
        <dbReference type="Ensembl" id="ENSELUP00000045503.2"/>
    </source>
</evidence>
<dbReference type="GO" id="GO:0004984">
    <property type="term" value="F:olfactory receptor activity"/>
    <property type="evidence" value="ECO:0007669"/>
    <property type="project" value="InterPro"/>
</dbReference>
<dbReference type="Ensembl" id="ENSELUT00000081630.2">
    <property type="protein sequence ID" value="ENSELUP00000045503.2"/>
    <property type="gene ID" value="ENSELUG00000044163.1"/>
</dbReference>
<keyword evidence="8 13" id="KW-0472">Membrane</keyword>
<evidence type="ECO:0000256" key="2">
    <source>
        <dbReference type="ARBA" id="ARBA00022475"/>
    </source>
</evidence>
<evidence type="ECO:0000256" key="3">
    <source>
        <dbReference type="ARBA" id="ARBA00022606"/>
    </source>
</evidence>
<keyword evidence="7" id="KW-0297">G-protein coupled receptor</keyword>
<reference evidence="15" key="2">
    <citation type="submission" date="2020-02" db="EMBL/GenBank/DDBJ databases">
        <title>Esox lucius (northern pike) genome, fEsoLuc1, primary haplotype.</title>
        <authorList>
            <person name="Myers G."/>
            <person name="Karagic N."/>
            <person name="Meyer A."/>
            <person name="Pippel M."/>
            <person name="Reichard M."/>
            <person name="Winkler S."/>
            <person name="Tracey A."/>
            <person name="Sims Y."/>
            <person name="Howe K."/>
            <person name="Rhie A."/>
            <person name="Formenti G."/>
            <person name="Durbin R."/>
            <person name="Fedrigo O."/>
            <person name="Jarvis E.D."/>
        </authorList>
    </citation>
    <scope>NUCLEOTIDE SEQUENCE [LARGE SCALE GENOMIC DNA]</scope>
</reference>
<evidence type="ECO:0000256" key="12">
    <source>
        <dbReference type="ARBA" id="ARBA00023224"/>
    </source>
</evidence>
<evidence type="ECO:0000256" key="11">
    <source>
        <dbReference type="ARBA" id="ARBA00023180"/>
    </source>
</evidence>
<keyword evidence="5" id="KW-0552">Olfaction</keyword>
<feature type="domain" description="G-protein coupled receptors family 1 profile" evidence="14">
    <location>
        <begin position="52"/>
        <end position="298"/>
    </location>
</feature>
<reference evidence="15" key="4">
    <citation type="submission" date="2025-09" db="UniProtKB">
        <authorList>
            <consortium name="Ensembl"/>
        </authorList>
    </citation>
    <scope>IDENTIFICATION</scope>
</reference>
<reference evidence="15" key="3">
    <citation type="submission" date="2025-08" db="UniProtKB">
        <authorList>
            <consortium name="Ensembl"/>
        </authorList>
    </citation>
    <scope>IDENTIFICATION</scope>
</reference>
<feature type="transmembrane region" description="Helical" evidence="13">
    <location>
        <begin position="154"/>
        <end position="177"/>
    </location>
</feature>
<keyword evidence="6 13" id="KW-1133">Transmembrane helix</keyword>
<dbReference type="PRINTS" id="PR00245">
    <property type="entry name" value="OLFACTORYR"/>
</dbReference>
<dbReference type="InterPro" id="IPR000725">
    <property type="entry name" value="Olfact_rcpt"/>
</dbReference>
<evidence type="ECO:0000313" key="16">
    <source>
        <dbReference type="Proteomes" id="UP000265140"/>
    </source>
</evidence>
<keyword evidence="9" id="KW-1015">Disulfide bond</keyword>
<name>A0A6Q2WW82_ESOLU</name>
<keyword evidence="10" id="KW-0675">Receptor</keyword>
<evidence type="ECO:0000256" key="6">
    <source>
        <dbReference type="ARBA" id="ARBA00022989"/>
    </source>
</evidence>
<keyword evidence="11" id="KW-0325">Glycoprotein</keyword>
<organism evidence="15 16">
    <name type="scientific">Esox lucius</name>
    <name type="common">Northern pike</name>
    <dbReference type="NCBI Taxonomy" id="8010"/>
    <lineage>
        <taxon>Eukaryota</taxon>
        <taxon>Metazoa</taxon>
        <taxon>Chordata</taxon>
        <taxon>Craniata</taxon>
        <taxon>Vertebrata</taxon>
        <taxon>Euteleostomi</taxon>
        <taxon>Actinopterygii</taxon>
        <taxon>Neopterygii</taxon>
        <taxon>Teleostei</taxon>
        <taxon>Protacanthopterygii</taxon>
        <taxon>Esociformes</taxon>
        <taxon>Esocidae</taxon>
        <taxon>Esox</taxon>
    </lineage>
</organism>
<proteinExistence type="predicted"/>
<dbReference type="PRINTS" id="PR00237">
    <property type="entry name" value="GPCRRHODOPSN"/>
</dbReference>
<dbReference type="InterPro" id="IPR052921">
    <property type="entry name" value="GPCR1_Superfamily_Member"/>
</dbReference>
<dbReference type="Gene3D" id="1.20.1070.10">
    <property type="entry name" value="Rhodopsin 7-helix transmembrane proteins"/>
    <property type="match status" value="1"/>
</dbReference>
<keyword evidence="12" id="KW-0807">Transducer</keyword>
<dbReference type="AlphaFoldDB" id="A0A6Q2WW82"/>
<dbReference type="InterPro" id="IPR017452">
    <property type="entry name" value="GPCR_Rhodpsn_7TM"/>
</dbReference>
<feature type="transmembrane region" description="Helical" evidence="13">
    <location>
        <begin position="112"/>
        <end position="133"/>
    </location>
</feature>
<dbReference type="FunCoup" id="A0A6Q2WW82">
    <property type="interactions" value="78"/>
</dbReference>
<evidence type="ECO:0000256" key="10">
    <source>
        <dbReference type="ARBA" id="ARBA00023170"/>
    </source>
</evidence>
<protein>
    <recommendedName>
        <fullName evidence="14">G-protein coupled receptors family 1 profile domain-containing protein</fullName>
    </recommendedName>
</protein>
<keyword evidence="4 13" id="KW-0812">Transmembrane</keyword>
<keyword evidence="2" id="KW-1003">Cell membrane</keyword>
<dbReference type="InterPro" id="IPR000276">
    <property type="entry name" value="GPCR_Rhodpsn"/>
</dbReference>
<feature type="transmembrane region" description="Helical" evidence="13">
    <location>
        <begin position="209"/>
        <end position="229"/>
    </location>
</feature>
<dbReference type="FunFam" id="1.20.1070.10:FF:000024">
    <property type="entry name" value="Olfactory receptor"/>
    <property type="match status" value="1"/>
</dbReference>
<evidence type="ECO:0000256" key="1">
    <source>
        <dbReference type="ARBA" id="ARBA00004651"/>
    </source>
</evidence>
<evidence type="ECO:0000259" key="14">
    <source>
        <dbReference type="PROSITE" id="PS50262"/>
    </source>
</evidence>
<evidence type="ECO:0000256" key="5">
    <source>
        <dbReference type="ARBA" id="ARBA00022725"/>
    </source>
</evidence>
<evidence type="ECO:0000256" key="7">
    <source>
        <dbReference type="ARBA" id="ARBA00023040"/>
    </source>
</evidence>
<dbReference type="GeneTree" id="ENSGT00940000162761"/>
<keyword evidence="3" id="KW-0716">Sensory transduction</keyword>
<comment type="subcellular location">
    <subcellularLocation>
        <location evidence="1">Cell membrane</location>
        <topology evidence="1">Multi-pass membrane protein</topology>
    </subcellularLocation>
</comment>
<evidence type="ECO:0000256" key="4">
    <source>
        <dbReference type="ARBA" id="ARBA00022692"/>
    </source>
</evidence>